<accession>A0A5K1JVG7</accession>
<evidence type="ECO:0000313" key="1">
    <source>
        <dbReference type="EMBL" id="VWO95944.1"/>
    </source>
</evidence>
<gene>
    <name evidence="1" type="primary">Q5EMY3</name>
</gene>
<organism evidence="1">
    <name type="scientific">Ganoderma boninense</name>
    <dbReference type="NCBI Taxonomy" id="34458"/>
    <lineage>
        <taxon>Eukaryota</taxon>
        <taxon>Fungi</taxon>
        <taxon>Dikarya</taxon>
        <taxon>Basidiomycota</taxon>
        <taxon>Agaricomycotina</taxon>
        <taxon>Agaricomycetes</taxon>
        <taxon>Polyporales</taxon>
        <taxon>Polyporaceae</taxon>
        <taxon>Ganoderma</taxon>
    </lineage>
</organism>
<proteinExistence type="predicted"/>
<sequence>MGLLVSFANVGVTAATWSMSSIVDLLNLLLPIIQWLVANCGSVISSVSGYPQCVLDACARTAARAVATAPTRLLGLHMVQGLLLELRHLPVLLLEMRLLPVLLFRTLRLLRVLPMWRRHLQRLLRRLLRPGLPELLLRVRVLRQLLRRLRQVRRLLPQLRHLPRLPRRLRQLHRLLPPVRHLGRLPLLQELEPVLRGRAVVGLVPRLLRELRRGLVRELLRGVRLVRELL</sequence>
<dbReference type="AlphaFoldDB" id="A0A5K1JVG7"/>
<reference evidence="1" key="1">
    <citation type="submission" date="2019-10" db="EMBL/GenBank/DDBJ databases">
        <authorList>
            <person name="Nor Muhammad N."/>
        </authorList>
    </citation>
    <scope>NUCLEOTIDE SEQUENCE</scope>
</reference>
<protein>
    <submittedName>
        <fullName evidence="1">MSP1 protein-like protein</fullName>
    </submittedName>
</protein>
<dbReference type="EMBL" id="LR725236">
    <property type="protein sequence ID" value="VWO95944.1"/>
    <property type="molecule type" value="Genomic_DNA"/>
</dbReference>
<name>A0A5K1JVG7_9APHY</name>